<accession>A0A7J7KLG3</accession>
<dbReference type="Proteomes" id="UP000593567">
    <property type="component" value="Unassembled WGS sequence"/>
</dbReference>
<evidence type="ECO:0008006" key="3">
    <source>
        <dbReference type="Google" id="ProtNLM"/>
    </source>
</evidence>
<gene>
    <name evidence="1" type="ORF">EB796_003309</name>
</gene>
<reference evidence="1" key="1">
    <citation type="submission" date="2020-06" db="EMBL/GenBank/DDBJ databases">
        <title>Draft genome of Bugula neritina, a colonial animal packing powerful symbionts and potential medicines.</title>
        <authorList>
            <person name="Rayko M."/>
        </authorList>
    </citation>
    <scope>NUCLEOTIDE SEQUENCE [LARGE SCALE GENOMIC DNA]</scope>
    <source>
        <strain evidence="1">Kwan_BN1</strain>
    </source>
</reference>
<proteinExistence type="predicted"/>
<protein>
    <recommendedName>
        <fullName evidence="3">PH domain-containing protein</fullName>
    </recommendedName>
</protein>
<sequence length="67" mass="7401">MQSIVGWMVIHCPRDGDEAEHFKITSGEGSVYKFLAATPTASLWAQKLQATAASHNPKVPENLIHFH</sequence>
<name>A0A7J7KLG3_BUGNE</name>
<dbReference type="EMBL" id="VXIV02000418">
    <property type="protein sequence ID" value="KAF6038406.1"/>
    <property type="molecule type" value="Genomic_DNA"/>
</dbReference>
<comment type="caution">
    <text evidence="1">The sequence shown here is derived from an EMBL/GenBank/DDBJ whole genome shotgun (WGS) entry which is preliminary data.</text>
</comment>
<dbReference type="InterPro" id="IPR011993">
    <property type="entry name" value="PH-like_dom_sf"/>
</dbReference>
<evidence type="ECO:0000313" key="2">
    <source>
        <dbReference type="Proteomes" id="UP000593567"/>
    </source>
</evidence>
<evidence type="ECO:0000313" key="1">
    <source>
        <dbReference type="EMBL" id="KAF6038406.1"/>
    </source>
</evidence>
<keyword evidence="2" id="KW-1185">Reference proteome</keyword>
<dbReference type="Gene3D" id="2.30.29.30">
    <property type="entry name" value="Pleckstrin-homology domain (PH domain)/Phosphotyrosine-binding domain (PTB)"/>
    <property type="match status" value="1"/>
</dbReference>
<organism evidence="1 2">
    <name type="scientific">Bugula neritina</name>
    <name type="common">Brown bryozoan</name>
    <name type="synonym">Sertularia neritina</name>
    <dbReference type="NCBI Taxonomy" id="10212"/>
    <lineage>
        <taxon>Eukaryota</taxon>
        <taxon>Metazoa</taxon>
        <taxon>Spiralia</taxon>
        <taxon>Lophotrochozoa</taxon>
        <taxon>Bryozoa</taxon>
        <taxon>Gymnolaemata</taxon>
        <taxon>Cheilostomatida</taxon>
        <taxon>Flustrina</taxon>
        <taxon>Buguloidea</taxon>
        <taxon>Bugulidae</taxon>
        <taxon>Bugula</taxon>
    </lineage>
</organism>
<dbReference type="AlphaFoldDB" id="A0A7J7KLG3"/>